<organism evidence="1 2">
    <name type="scientific">Scutellospora calospora</name>
    <dbReference type="NCBI Taxonomy" id="85575"/>
    <lineage>
        <taxon>Eukaryota</taxon>
        <taxon>Fungi</taxon>
        <taxon>Fungi incertae sedis</taxon>
        <taxon>Mucoromycota</taxon>
        <taxon>Glomeromycotina</taxon>
        <taxon>Glomeromycetes</taxon>
        <taxon>Diversisporales</taxon>
        <taxon>Gigasporaceae</taxon>
        <taxon>Scutellospora</taxon>
    </lineage>
</organism>
<protein>
    <submittedName>
        <fullName evidence="1">11039_t:CDS:1</fullName>
    </submittedName>
</protein>
<evidence type="ECO:0000313" key="1">
    <source>
        <dbReference type="EMBL" id="CAG8619477.1"/>
    </source>
</evidence>
<name>A0ACA9MXR6_9GLOM</name>
<evidence type="ECO:0000313" key="2">
    <source>
        <dbReference type="Proteomes" id="UP000789860"/>
    </source>
</evidence>
<comment type="caution">
    <text evidence="1">The sequence shown here is derived from an EMBL/GenBank/DDBJ whole genome shotgun (WGS) entry which is preliminary data.</text>
</comment>
<dbReference type="Proteomes" id="UP000789860">
    <property type="component" value="Unassembled WGS sequence"/>
</dbReference>
<gene>
    <name evidence="1" type="ORF">SCALOS_LOCUS7603</name>
</gene>
<sequence>MDKYFGYIFVFISKVSAQGDSIDNSTNVILCPTGPDLSSYDFNLHLISFFVVLLTSSSGALIPVITKRLPGLQIPRTVFFITKHFGTGVILATAFVHMLPTAFSNLQCVDTLSDYDAWPGVIAMLAAVFIFFIEYTSVSYYDSINGECANDDLGGNSLLINKAQIVGIAILELGICFHSVIIGLALSVSTGADFISLFIALVFHQMFEGLGLGSRIAELDYPDNSIKPWLMSFAYGITTPIGIAIGLSVRNVYNPASQMALAIQGILDSLSAGILLYSALVGLMANDYLHDIEFRRSSKIQQLGAFTCLITGIFIMSLI</sequence>
<reference evidence="1" key="1">
    <citation type="submission" date="2021-06" db="EMBL/GenBank/DDBJ databases">
        <authorList>
            <person name="Kallberg Y."/>
            <person name="Tangrot J."/>
            <person name="Rosling A."/>
        </authorList>
    </citation>
    <scope>NUCLEOTIDE SEQUENCE</scope>
    <source>
        <strain evidence="1">AU212A</strain>
    </source>
</reference>
<feature type="non-terminal residue" evidence="1">
    <location>
        <position position="319"/>
    </location>
</feature>
<proteinExistence type="predicted"/>
<accession>A0ACA9MXR6</accession>
<keyword evidence="2" id="KW-1185">Reference proteome</keyword>
<dbReference type="EMBL" id="CAJVPM010017335">
    <property type="protein sequence ID" value="CAG8619477.1"/>
    <property type="molecule type" value="Genomic_DNA"/>
</dbReference>